<keyword evidence="3" id="KW-1185">Reference proteome</keyword>
<evidence type="ECO:0000313" key="3">
    <source>
        <dbReference type="Proteomes" id="UP001165580"/>
    </source>
</evidence>
<evidence type="ECO:0000313" key="2">
    <source>
        <dbReference type="EMBL" id="MCS5713638.1"/>
    </source>
</evidence>
<dbReference type="InterPro" id="IPR013785">
    <property type="entry name" value="Aldolase_TIM"/>
</dbReference>
<dbReference type="PANTHER" id="PTHR47916:SF1">
    <property type="entry name" value="3-HYDROXY-5-PHOSPHONOOXYPENTANE-2,4-DIONE THIOLASE"/>
    <property type="match status" value="1"/>
</dbReference>
<proteinExistence type="predicted"/>
<name>A0ABT2GBQ5_9MICO</name>
<sequence length="320" mass="33363">MTLYRLNRLFNPRSGRALDVAVDHGFFGERSFITGIEDMDQVVRTLVDAGPDAVQLTIGQARRLQSIPGKQKPGLVLRTDIANVYGNPLDPVLFSRHVPHAIEEAVRLDAVAVCVNLMELPGHPEVREANITSILELRREATKYGMPLMVEPLVMQDNSVAGGYMVDGDIEKIVTLVRQGVELGADLIKADPSDDLSEYGRVIEVAGDVPVLVRGGGRVDDRTLLERTVAVLAAGARGIVYGRNIVQHENPAGITAALLAVLHEGASVEDGLGILAESAGRASGAPAGGGESGSGTSAAAGTGSESGTSGTGTGTEAVSA</sequence>
<dbReference type="SMART" id="SM01133">
    <property type="entry name" value="DeoC"/>
    <property type="match status" value="1"/>
</dbReference>
<dbReference type="PANTHER" id="PTHR47916">
    <property type="entry name" value="FRUCTOSE-BISPHOSPHATE ALDOLASE CLASS 1"/>
    <property type="match status" value="1"/>
</dbReference>
<accession>A0ABT2GBQ5</accession>
<dbReference type="PIRSF" id="PIRSF038992">
    <property type="entry name" value="Aldolase_Ia"/>
    <property type="match status" value="1"/>
</dbReference>
<dbReference type="RefSeq" id="WP_259485163.1">
    <property type="nucleotide sequence ID" value="NZ_JANTEZ010000001.1"/>
</dbReference>
<dbReference type="SUPFAM" id="SSF51569">
    <property type="entry name" value="Aldolase"/>
    <property type="match status" value="1"/>
</dbReference>
<dbReference type="EMBL" id="JANTEZ010000001">
    <property type="protein sequence ID" value="MCS5713638.1"/>
    <property type="molecule type" value="Genomic_DNA"/>
</dbReference>
<feature type="compositionally biased region" description="Low complexity" evidence="1">
    <location>
        <begin position="294"/>
        <end position="320"/>
    </location>
</feature>
<gene>
    <name evidence="2" type="ORF">NVV95_03600</name>
</gene>
<feature type="region of interest" description="Disordered" evidence="1">
    <location>
        <begin position="280"/>
        <end position="320"/>
    </location>
</feature>
<dbReference type="Proteomes" id="UP001165580">
    <property type="component" value="Unassembled WGS sequence"/>
</dbReference>
<evidence type="ECO:0000256" key="1">
    <source>
        <dbReference type="SAM" id="MobiDB-lite"/>
    </source>
</evidence>
<dbReference type="Gene3D" id="3.20.20.70">
    <property type="entry name" value="Aldolase class I"/>
    <property type="match status" value="1"/>
</dbReference>
<comment type="caution">
    <text evidence="2">The sequence shown here is derived from an EMBL/GenBank/DDBJ whole genome shotgun (WGS) entry which is preliminary data.</text>
</comment>
<organism evidence="2 3">
    <name type="scientific">Herbiconiux gentiana</name>
    <dbReference type="NCBI Taxonomy" id="2970912"/>
    <lineage>
        <taxon>Bacteria</taxon>
        <taxon>Bacillati</taxon>
        <taxon>Actinomycetota</taxon>
        <taxon>Actinomycetes</taxon>
        <taxon>Micrococcales</taxon>
        <taxon>Microbacteriaceae</taxon>
        <taxon>Herbiconiux</taxon>
    </lineage>
</organism>
<dbReference type="InterPro" id="IPR041720">
    <property type="entry name" value="FbaB-like"/>
</dbReference>
<reference evidence="2" key="1">
    <citation type="submission" date="2022-08" db="EMBL/GenBank/DDBJ databases">
        <authorList>
            <person name="Deng Y."/>
            <person name="Han X.-F."/>
            <person name="Zhang Y.-Q."/>
        </authorList>
    </citation>
    <scope>NUCLEOTIDE SEQUENCE</scope>
    <source>
        <strain evidence="2">CPCC 205716</strain>
    </source>
</reference>
<dbReference type="InterPro" id="IPR002915">
    <property type="entry name" value="DeoC/FbaB/LacD_aldolase"/>
</dbReference>
<dbReference type="InterPro" id="IPR050456">
    <property type="entry name" value="DeoC/FbaB_aldolase"/>
</dbReference>
<dbReference type="Pfam" id="PF01791">
    <property type="entry name" value="DeoC"/>
    <property type="match status" value="1"/>
</dbReference>
<protein>
    <submittedName>
        <fullName evidence="2">Aldolase</fullName>
    </submittedName>
</protein>